<keyword evidence="2" id="KW-1185">Reference proteome</keyword>
<dbReference type="RefSeq" id="WP_157165583.1">
    <property type="nucleotide sequence ID" value="NZ_WPNZ01000006.1"/>
</dbReference>
<evidence type="ECO:0000313" key="1">
    <source>
        <dbReference type="EMBL" id="MVO85529.1"/>
    </source>
</evidence>
<comment type="caution">
    <text evidence="1">The sequence shown here is derived from an EMBL/GenBank/DDBJ whole genome shotgun (WGS) entry which is preliminary data.</text>
</comment>
<dbReference type="Proteomes" id="UP000483802">
    <property type="component" value="Unassembled WGS sequence"/>
</dbReference>
<evidence type="ECO:0008006" key="3">
    <source>
        <dbReference type="Google" id="ProtNLM"/>
    </source>
</evidence>
<organism evidence="1 2">
    <name type="scientific">Streptomyces typhae</name>
    <dbReference type="NCBI Taxonomy" id="2681492"/>
    <lineage>
        <taxon>Bacteria</taxon>
        <taxon>Bacillati</taxon>
        <taxon>Actinomycetota</taxon>
        <taxon>Actinomycetes</taxon>
        <taxon>Kitasatosporales</taxon>
        <taxon>Streptomycetaceae</taxon>
        <taxon>Streptomyces</taxon>
    </lineage>
</organism>
<accession>A0A6L6WVE2</accession>
<dbReference type="AlphaFoldDB" id="A0A6L6WVE2"/>
<proteinExistence type="predicted"/>
<protein>
    <recommendedName>
        <fullName evidence="3">STAS domain-containing protein</fullName>
    </recommendedName>
</protein>
<dbReference type="InterPro" id="IPR036513">
    <property type="entry name" value="STAS_dom_sf"/>
</dbReference>
<reference evidence="1 2" key="1">
    <citation type="submission" date="2019-11" db="EMBL/GenBank/DDBJ databases">
        <title>Streptomyces typhae sp. nov., a novel endophytic actinomycete isolated from the root of cattail pollen (Typha angustifolia L.).</title>
        <authorList>
            <person name="Peng C."/>
        </authorList>
    </citation>
    <scope>NUCLEOTIDE SEQUENCE [LARGE SCALE GENOMIC DNA]</scope>
    <source>
        <strain evidence="2">p1417</strain>
    </source>
</reference>
<dbReference type="SUPFAM" id="SSF52091">
    <property type="entry name" value="SpoIIaa-like"/>
    <property type="match status" value="1"/>
</dbReference>
<evidence type="ECO:0000313" key="2">
    <source>
        <dbReference type="Proteomes" id="UP000483802"/>
    </source>
</evidence>
<sequence length="113" mass="12573">MRSYFADELLLMLPLADEPGVRLWGEVLSPHRGPLALALADEAADTDDTDEIVLDLTETRFVSNSVLEILTVLARRLTPPQSLLVRAGPELGLRERISEHGWDHIQGLHLVEV</sequence>
<gene>
    <name evidence="1" type="ORF">GPA10_12390</name>
</gene>
<name>A0A6L6WVE2_9ACTN</name>
<dbReference type="EMBL" id="WPNZ01000006">
    <property type="protein sequence ID" value="MVO85529.1"/>
    <property type="molecule type" value="Genomic_DNA"/>
</dbReference>